<organism evidence="5 6">
    <name type="scientific">Tenuifilum thalassicum</name>
    <dbReference type="NCBI Taxonomy" id="2590900"/>
    <lineage>
        <taxon>Bacteria</taxon>
        <taxon>Pseudomonadati</taxon>
        <taxon>Bacteroidota</taxon>
        <taxon>Bacteroidia</taxon>
        <taxon>Bacteroidales</taxon>
        <taxon>Tenuifilaceae</taxon>
        <taxon>Tenuifilum</taxon>
    </lineage>
</organism>
<gene>
    <name evidence="5" type="ORF">FHG85_05150</name>
</gene>
<dbReference type="Gene3D" id="3.60.40.10">
    <property type="entry name" value="PPM-type phosphatase domain"/>
    <property type="match status" value="1"/>
</dbReference>
<evidence type="ECO:0000256" key="3">
    <source>
        <dbReference type="SAM" id="Phobius"/>
    </source>
</evidence>
<keyword evidence="3" id="KW-0472">Membrane</keyword>
<keyword evidence="6" id="KW-1185">Reference proteome</keyword>
<dbReference type="RefSeq" id="WP_173073660.1">
    <property type="nucleotide sequence ID" value="NZ_CP041345.1"/>
</dbReference>
<dbReference type="PANTHER" id="PTHR43156:SF9">
    <property type="entry name" value="HAMP DOMAIN-CONTAINING PROTEIN"/>
    <property type="match status" value="1"/>
</dbReference>
<dbReference type="Proteomes" id="UP000500961">
    <property type="component" value="Chromosome"/>
</dbReference>
<protein>
    <submittedName>
        <fullName evidence="5">SpoIIE family protein phosphatase</fullName>
    </submittedName>
</protein>
<evidence type="ECO:0000256" key="2">
    <source>
        <dbReference type="SAM" id="Coils"/>
    </source>
</evidence>
<feature type="coiled-coil region" evidence="2">
    <location>
        <begin position="427"/>
        <end position="457"/>
    </location>
</feature>
<feature type="transmembrane region" description="Helical" evidence="3">
    <location>
        <begin position="407"/>
        <end position="427"/>
    </location>
</feature>
<dbReference type="Pfam" id="PF07228">
    <property type="entry name" value="SpoIIE"/>
    <property type="match status" value="1"/>
</dbReference>
<dbReference type="EMBL" id="CP041345">
    <property type="protein sequence ID" value="QKG79671.1"/>
    <property type="molecule type" value="Genomic_DNA"/>
</dbReference>
<dbReference type="SMART" id="SM00331">
    <property type="entry name" value="PP2C_SIG"/>
    <property type="match status" value="1"/>
</dbReference>
<keyword evidence="1" id="KW-0378">Hydrolase</keyword>
<evidence type="ECO:0000259" key="4">
    <source>
        <dbReference type="SMART" id="SM00331"/>
    </source>
</evidence>
<dbReference type="InterPro" id="IPR001932">
    <property type="entry name" value="PPM-type_phosphatase-like_dom"/>
</dbReference>
<dbReference type="InterPro" id="IPR011990">
    <property type="entry name" value="TPR-like_helical_dom_sf"/>
</dbReference>
<dbReference type="AlphaFoldDB" id="A0A7D3XUR8"/>
<sequence length="721" mass="83263">MIIKLKHILVLLLLGLLQYSFAYNEKDSLLFFNQQIQKFEKLNQKAKLLETLIHKSEYLLRKGDIDNALIEANQALVEGLNIGSEYYLEKAYRLLSKIHLAKGLYFESTEYLRSGYQYSKAIKDSAKISWYLSTLSEVEVELGKLNDAIEININAINFFKQLNDTLNLGRIYISQGIIHTEFGNFATAKSYLENAIAFCSLYNDSLLIGKAYIALAANHLRQKRYIRIEQDLKKARLYLSKYTKEYLRSKTLEAEYKLNQNKTEQAITIISNVIEKQTKIGDKIGKINSLLLLGKSYSKQKDYNEAKTVFEACLKDAKNLSLSNISRQVFRELSIIEEKNGNISKAHQYIKRYISITDSLYNIQKISEANRFENLATIRQKEKEIQEQREVLLRNESLLNKSRFRQAMLIAFVVFLLTLFVLSYNAYRNKQKANQLLAEQNKKIESQKNLLEQRTRDINDSLNYAKRIQRAIFQTSEMPTKYFDESFLIFIPKELVSGDFYWFKKVEKQVLFAIADCTGHGAPGAFMSIIGMFGLNQIVNELKESNPSDVLQNLNELFNKSFEQKEGSEIFDGMDIAFCSFSIPTKEVRFAGANIFLHVVRKTRAKAVSNTILSQNEAYTLYQVKGERQSIGYKANNEPFTTHSIQLEKDDIIYIFTDGFTDQFGGPKGKKYRLTEFRNLLIEIAHLPMVKQKDYLIEHFSNWKGDNIQVDDVTILGIKVS</sequence>
<evidence type="ECO:0000313" key="6">
    <source>
        <dbReference type="Proteomes" id="UP000500961"/>
    </source>
</evidence>
<reference evidence="5 6" key="1">
    <citation type="submission" date="2019-07" db="EMBL/GenBank/DDBJ databases">
        <title>Thalassofilum flectens gen. nov., sp. nov., a novel moderate thermophilic anaerobe from a shallow sea hot spring in Kunashir Island (Russia), representing a new family in the order Bacteroidales, and proposal of Thalassofilacea fam. nov.</title>
        <authorList>
            <person name="Kochetkova T.V."/>
            <person name="Podosokorskaya O.A."/>
            <person name="Novikov A."/>
            <person name="Elcheninov A.G."/>
            <person name="Toshchakov S.V."/>
            <person name="Kublanov I.V."/>
        </authorList>
    </citation>
    <scope>NUCLEOTIDE SEQUENCE [LARGE SCALE GENOMIC DNA]</scope>
    <source>
        <strain evidence="5 6">38-H</strain>
    </source>
</reference>
<feature type="domain" description="PPM-type phosphatase" evidence="4">
    <location>
        <begin position="481"/>
        <end position="720"/>
    </location>
</feature>
<dbReference type="SUPFAM" id="SSF48452">
    <property type="entry name" value="TPR-like"/>
    <property type="match status" value="1"/>
</dbReference>
<evidence type="ECO:0000313" key="5">
    <source>
        <dbReference type="EMBL" id="QKG79671.1"/>
    </source>
</evidence>
<evidence type="ECO:0000256" key="1">
    <source>
        <dbReference type="ARBA" id="ARBA00022801"/>
    </source>
</evidence>
<dbReference type="KEGG" id="ttz:FHG85_05150"/>
<proteinExistence type="predicted"/>
<dbReference type="InterPro" id="IPR052016">
    <property type="entry name" value="Bact_Sigma-Reg"/>
</dbReference>
<accession>A0A7D3XUR8</accession>
<name>A0A7D3XUR8_9BACT</name>
<keyword evidence="3" id="KW-0812">Transmembrane</keyword>
<dbReference type="Gene3D" id="1.25.40.10">
    <property type="entry name" value="Tetratricopeptide repeat domain"/>
    <property type="match status" value="2"/>
</dbReference>
<keyword evidence="2" id="KW-0175">Coiled coil</keyword>
<dbReference type="InterPro" id="IPR036457">
    <property type="entry name" value="PPM-type-like_dom_sf"/>
</dbReference>
<keyword evidence="3" id="KW-1133">Transmembrane helix</keyword>
<dbReference type="PANTHER" id="PTHR43156">
    <property type="entry name" value="STAGE II SPORULATION PROTEIN E-RELATED"/>
    <property type="match status" value="1"/>
</dbReference>
<dbReference type="GO" id="GO:0016791">
    <property type="term" value="F:phosphatase activity"/>
    <property type="evidence" value="ECO:0007669"/>
    <property type="project" value="TreeGrafter"/>
</dbReference>